<name>A0ACC2CN37_DIPCM</name>
<evidence type="ECO:0000313" key="2">
    <source>
        <dbReference type="Proteomes" id="UP001162992"/>
    </source>
</evidence>
<protein>
    <submittedName>
        <fullName evidence="1">Uncharacterized protein</fullName>
    </submittedName>
</protein>
<dbReference type="EMBL" id="CM055100">
    <property type="protein sequence ID" value="KAJ7543367.1"/>
    <property type="molecule type" value="Genomic_DNA"/>
</dbReference>
<keyword evidence="2" id="KW-1185">Reference proteome</keyword>
<accession>A0ACC2CN37</accession>
<proteinExistence type="predicted"/>
<comment type="caution">
    <text evidence="1">The sequence shown here is derived from an EMBL/GenBank/DDBJ whole genome shotgun (WGS) entry which is preliminary data.</text>
</comment>
<reference evidence="2" key="1">
    <citation type="journal article" date="2024" name="Proc. Natl. Acad. Sci. U.S.A.">
        <title>Extraordinary preservation of gene collinearity over three hundred million years revealed in homosporous lycophytes.</title>
        <authorList>
            <person name="Li C."/>
            <person name="Wickell D."/>
            <person name="Kuo L.Y."/>
            <person name="Chen X."/>
            <person name="Nie B."/>
            <person name="Liao X."/>
            <person name="Peng D."/>
            <person name="Ji J."/>
            <person name="Jenkins J."/>
            <person name="Williams M."/>
            <person name="Shu S."/>
            <person name="Plott C."/>
            <person name="Barry K."/>
            <person name="Rajasekar S."/>
            <person name="Grimwood J."/>
            <person name="Han X."/>
            <person name="Sun S."/>
            <person name="Hou Z."/>
            <person name="He W."/>
            <person name="Dai G."/>
            <person name="Sun C."/>
            <person name="Schmutz J."/>
            <person name="Leebens-Mack J.H."/>
            <person name="Li F.W."/>
            <person name="Wang L."/>
        </authorList>
    </citation>
    <scope>NUCLEOTIDE SEQUENCE [LARGE SCALE GENOMIC DNA]</scope>
    <source>
        <strain evidence="2">cv. PW_Plant_1</strain>
    </source>
</reference>
<gene>
    <name evidence="1" type="ORF">O6H91_09G034600</name>
</gene>
<evidence type="ECO:0000313" key="1">
    <source>
        <dbReference type="EMBL" id="KAJ7543367.1"/>
    </source>
</evidence>
<dbReference type="Proteomes" id="UP001162992">
    <property type="component" value="Chromosome 9"/>
</dbReference>
<sequence>MICLDRMSGLKQASKVFCLCCRFDKASDVLRLSSWPQQQSFLSGRLFSRTMASHGNRMRGRDRTQQWRGQSKESGSFHNFSEVPISRATLDTDNAAAKTAQHGTSTGGNIDSFGTASASASHSTGAGSLVDGIGSSSLKSIWVPKASMSSSVVEPLTTVEPEPLVDISKSPNIPQGGSGLRKGGMHAKAQPRATFYPKFENEKSDQEIRLKIIEVVSSGKGVLEVSLKHSGSLFMYAGDNGGAFAKNSYGNLYTAVGVFVLGQTLQEAWREQAPKKQQELNLFLQKNNMCIAMELVTAVLDDHGQRPLQDYVVVTAVTELRSRPRFYSTPDLIAFCREWRLPTNHIWLFSSRSSASSVFAAYDALCEEGIASSVSKTLDEIADASISATRSHVEVQGEILEGLVARVVSPHSVERLSSVLKEFPLVKPDEGFPSLGPGLREICAANKQSEEQLIKTLLESVGRDFCADWSDWTHKDATDNNLFGSFLQASPRDDTTSKLQEMFRLIRQRKLPVRFRSRLISHGEDSDNDLTHFKTTVHVLADSAFRRYQKEMRHHPGLWPLYRGFFVEVTLSKHGKALTSVSQEVDDLTNKISHLSGIQLDMMADEDANLMLKLKFLPYKLRTFLIRNGLTTLFTKGLLAYKEYYSSFFVIFHRLMKSWGTSAVKQQELSHLLNEWAKYITSKTKGKKLNSSTYLSEAEMFLKHYAERSPKNMRLVGAAGTLIDTHDFILTKHVEEEEEEIDYPKEDGSAVDIDLEHPLLEKTSKAKGMLVFFPGIPGCAKSALCKEILGSPDGLGDGRQVKSLMGDEIKGRYWQILRDDRRKKPSVITLADKNAPNVEVWKQIEDICQRTDAIAVPIVPDSEGTESNPFSLDALAVFIYRVLQRVGHPGNLDKNSPNPGYVLLMFYKLYEGKDRQEFEAELLERFGYLVKMPLLKTDRPHLPSSVHNVLTEGLALYKRHTAKHGKLESSKGSFKNDWARWEENLKNIFFSNAEYLDVIQVPFQEAVSVVKTHLHEIAIGNYGLHVPGSSEERSFHSFTFAAISLSTKEILSILYKVANIDTKAKEYLQDKNLEETLKEIHLTLAHKRAHGVASVASYAMWRGSNVPVQFTAFLFSEKMCALEASLHSTGGITSRNSWPHVTVWTSKGTPAKEANSLPDLVSSGQATRTELMEPVTISGVVQFL</sequence>
<organism evidence="1 2">
    <name type="scientific">Diphasiastrum complanatum</name>
    <name type="common">Issler's clubmoss</name>
    <name type="synonym">Lycopodium complanatum</name>
    <dbReference type="NCBI Taxonomy" id="34168"/>
    <lineage>
        <taxon>Eukaryota</taxon>
        <taxon>Viridiplantae</taxon>
        <taxon>Streptophyta</taxon>
        <taxon>Embryophyta</taxon>
        <taxon>Tracheophyta</taxon>
        <taxon>Lycopodiopsida</taxon>
        <taxon>Lycopodiales</taxon>
        <taxon>Lycopodiaceae</taxon>
        <taxon>Lycopodioideae</taxon>
        <taxon>Diphasiastrum</taxon>
    </lineage>
</organism>